<dbReference type="EMBL" id="HBHP01027032">
    <property type="protein sequence ID" value="CAD9772766.1"/>
    <property type="molecule type" value="Transcribed_RNA"/>
</dbReference>
<reference evidence="2" key="1">
    <citation type="submission" date="2021-01" db="EMBL/GenBank/DDBJ databases">
        <authorList>
            <person name="Corre E."/>
            <person name="Pelletier E."/>
            <person name="Niang G."/>
            <person name="Scheremetjew M."/>
            <person name="Finn R."/>
            <person name="Kale V."/>
            <person name="Holt S."/>
            <person name="Cochrane G."/>
            <person name="Meng A."/>
            <person name="Brown T."/>
            <person name="Cohen L."/>
        </authorList>
    </citation>
    <scope>NUCLEOTIDE SEQUENCE</scope>
    <source>
        <strain evidence="2">CCMP622</strain>
    </source>
</reference>
<feature type="domain" description="COMM" evidence="1">
    <location>
        <begin position="128"/>
        <end position="207"/>
    </location>
</feature>
<evidence type="ECO:0000259" key="1">
    <source>
        <dbReference type="PROSITE" id="PS51269"/>
    </source>
</evidence>
<organism evidence="2">
    <name type="scientific">Lotharella oceanica</name>
    <dbReference type="NCBI Taxonomy" id="641309"/>
    <lineage>
        <taxon>Eukaryota</taxon>
        <taxon>Sar</taxon>
        <taxon>Rhizaria</taxon>
        <taxon>Cercozoa</taxon>
        <taxon>Chlorarachniophyceae</taxon>
        <taxon>Lotharella</taxon>
    </lineage>
</organism>
<dbReference type="PROSITE" id="PS51269">
    <property type="entry name" value="COMM"/>
    <property type="match status" value="1"/>
</dbReference>
<dbReference type="InterPro" id="IPR037361">
    <property type="entry name" value="COMMD10"/>
</dbReference>
<dbReference type="Pfam" id="PF07258">
    <property type="entry name" value="COMM_domain"/>
    <property type="match status" value="1"/>
</dbReference>
<dbReference type="InterPro" id="IPR017920">
    <property type="entry name" value="COMM"/>
</dbReference>
<accession>A0A7S2TXJ2</accession>
<proteinExistence type="predicted"/>
<gene>
    <name evidence="2" type="ORF">LSP00402_LOCUS16756</name>
</gene>
<name>A0A7S2TXJ2_9EUKA</name>
<sequence length="209" mass="23175">MFSLTKRLKEAVSLTNKLDQKRFPKVLGRVIQKLGDHQATRIFTADEEQQLAGILGLDQSELEMMLSLSRYVFEQAAYHNSSASNLMKSLQEAGMAESAAEAFATVWKASRGGMIKKLQSYTLGTPMVLKGTDWRFRLKMSTKSIEKEKELKSILRMTVGAPSYDMDGGDGLGGLGGEQISMELGRDGLVDLYSKLEKIQTQIDALTKK</sequence>
<dbReference type="PANTHER" id="PTHR12333">
    <property type="entry name" value="COMM DOMAIN CONTAINING PROTEIN 10"/>
    <property type="match status" value="1"/>
</dbReference>
<dbReference type="Pfam" id="PF21672">
    <property type="entry name" value="COMM_HN"/>
    <property type="match status" value="1"/>
</dbReference>
<protein>
    <recommendedName>
        <fullName evidence="1">COMM domain-containing protein</fullName>
    </recommendedName>
</protein>
<dbReference type="PANTHER" id="PTHR12333:SF0">
    <property type="entry name" value="COMM DOMAIN-CONTAINING PROTEIN 10"/>
    <property type="match status" value="1"/>
</dbReference>
<dbReference type="AlphaFoldDB" id="A0A7S2TXJ2"/>
<evidence type="ECO:0000313" key="2">
    <source>
        <dbReference type="EMBL" id="CAD9772766.1"/>
    </source>
</evidence>